<feature type="compositionally biased region" description="Basic and acidic residues" evidence="1">
    <location>
        <begin position="12"/>
        <end position="21"/>
    </location>
</feature>
<dbReference type="PANTHER" id="PTHR33671:SF3">
    <property type="entry name" value="F28N24.8 PROTEIN"/>
    <property type="match status" value="1"/>
</dbReference>
<dbReference type="Pfam" id="PF05097">
    <property type="entry name" value="DUF688"/>
    <property type="match status" value="2"/>
</dbReference>
<feature type="compositionally biased region" description="Acidic residues" evidence="1">
    <location>
        <begin position="250"/>
        <end position="261"/>
    </location>
</feature>
<feature type="region of interest" description="Disordered" evidence="1">
    <location>
        <begin position="1"/>
        <end position="27"/>
    </location>
</feature>
<accession>A0A8J4RGQ0</accession>
<feature type="compositionally biased region" description="Basic and acidic residues" evidence="1">
    <location>
        <begin position="58"/>
        <end position="77"/>
    </location>
</feature>
<feature type="region of interest" description="Disordered" evidence="1">
    <location>
        <begin position="247"/>
        <end position="266"/>
    </location>
</feature>
<feature type="region of interest" description="Disordered" evidence="1">
    <location>
        <begin position="52"/>
        <end position="85"/>
    </location>
</feature>
<evidence type="ECO:0000313" key="3">
    <source>
        <dbReference type="Proteomes" id="UP000737018"/>
    </source>
</evidence>
<name>A0A8J4RGQ0_9ROSI</name>
<feature type="region of interest" description="Disordered" evidence="1">
    <location>
        <begin position="388"/>
        <end position="418"/>
    </location>
</feature>
<proteinExistence type="predicted"/>
<organism evidence="2 3">
    <name type="scientific">Castanea mollissima</name>
    <name type="common">Chinese chestnut</name>
    <dbReference type="NCBI Taxonomy" id="60419"/>
    <lineage>
        <taxon>Eukaryota</taxon>
        <taxon>Viridiplantae</taxon>
        <taxon>Streptophyta</taxon>
        <taxon>Embryophyta</taxon>
        <taxon>Tracheophyta</taxon>
        <taxon>Spermatophyta</taxon>
        <taxon>Magnoliopsida</taxon>
        <taxon>eudicotyledons</taxon>
        <taxon>Gunneridae</taxon>
        <taxon>Pentapetalae</taxon>
        <taxon>rosids</taxon>
        <taxon>fabids</taxon>
        <taxon>Fagales</taxon>
        <taxon>Fagaceae</taxon>
        <taxon>Castanea</taxon>
    </lineage>
</organism>
<dbReference type="OrthoDB" id="677721at2759"/>
<dbReference type="PANTHER" id="PTHR33671">
    <property type="entry name" value="N-METHYLTRANSFERASE, PUTATIVE (DUF688)-RELATED"/>
    <property type="match status" value="1"/>
</dbReference>
<evidence type="ECO:0000256" key="1">
    <source>
        <dbReference type="SAM" id="MobiDB-lite"/>
    </source>
</evidence>
<protein>
    <submittedName>
        <fullName evidence="2">Uncharacterized protein</fullName>
    </submittedName>
</protein>
<keyword evidence="3" id="KW-1185">Reference proteome</keyword>
<dbReference type="AlphaFoldDB" id="A0A8J4RGQ0"/>
<dbReference type="EMBL" id="JRKL02001479">
    <property type="protein sequence ID" value="KAF3963781.1"/>
    <property type="molecule type" value="Genomic_DNA"/>
</dbReference>
<gene>
    <name evidence="2" type="ORF">CMV_011868</name>
</gene>
<feature type="compositionally biased region" description="Basic and acidic residues" evidence="1">
    <location>
        <begin position="395"/>
        <end position="405"/>
    </location>
</feature>
<comment type="caution">
    <text evidence="2">The sequence shown here is derived from an EMBL/GenBank/DDBJ whole genome shotgun (WGS) entry which is preliminary data.</text>
</comment>
<dbReference type="Proteomes" id="UP000737018">
    <property type="component" value="Unassembled WGS sequence"/>
</dbReference>
<feature type="region of interest" description="Disordered" evidence="1">
    <location>
        <begin position="501"/>
        <end position="522"/>
    </location>
</feature>
<evidence type="ECO:0000313" key="2">
    <source>
        <dbReference type="EMBL" id="KAF3963781.1"/>
    </source>
</evidence>
<reference evidence="2" key="1">
    <citation type="submission" date="2020-03" db="EMBL/GenBank/DDBJ databases">
        <title>Castanea mollissima Vanexum genome sequencing.</title>
        <authorList>
            <person name="Staton M."/>
        </authorList>
    </citation>
    <scope>NUCLEOTIDE SEQUENCE</scope>
    <source>
        <tissue evidence="2">Leaf</tissue>
    </source>
</reference>
<sequence>MSVRRFSSPLASEDRRNRKVIESPMRSRRFTLPICGSEMDQVTEPVAVPFNWEQIPGRAKDGNRPEPHPQPLEEKSVTPKLPPVRFFDSMKKPLEKEYEDTNRLRYQIKAHSSNDKATKSEFCNEGVNEKGSSDLEDENDDFYSDAVDTLSPTNSFSVNCSSNGLSGSGGLEMKPSGNFSTDPQTLDFMMRRFLPAARAMALEPPQYASRKPSVTHEQPRQVNRVVSGDWKPLSNQNKSNMITVYGQNKEEEESEDEDSEYDNSGNISAKGCGLFTRLRLKNSLCLLSPLPGMKVTQGPVSSTGDIVRQGKTAYTRSHNETAQKHAWDNVSKSKLANGFRSGELQKVENKLAIHSRWVTRSAELQNTVENKQTSQSRRFTRSGELQKTVGNKQTGESRRFTRSGELHTTAGGLSPYRRSWGAGVSPYRNEAPQSPFRGVRFPIIPKAKEIQNSKVNRFNLNIKGSDMDKQASGSMTPAVEKTLYVDTVNIAKKSFLNSSSSDTKGCMDSAGEDTSLVSRQPEETTTGEFVFLHTKCLNVLMEESILEPDGSGDADLSSESEISNLKGQEVRMEGSGQDQGLIERSRSLECSKVTTEGNLNIESHQILNGDDQGNAIASSVQSTIPPPLPKSPSESWLWRTLPSISSSNLLSLSNLGSQVNTKKQDPKTSSTKTKWETIVKTSHLHHDHVRFSEELITHKVYVFISFHPEVFQHHCFSHDILVLQLP</sequence>
<dbReference type="InterPro" id="IPR007789">
    <property type="entry name" value="DUF688"/>
</dbReference>